<dbReference type="Gene3D" id="2.60.40.420">
    <property type="entry name" value="Cupredoxins - blue copper proteins"/>
    <property type="match status" value="1"/>
</dbReference>
<keyword evidence="4 5" id="KW-0186">Copper</keyword>
<feature type="region of interest" description="Disordered" evidence="6">
    <location>
        <begin position="141"/>
        <end position="166"/>
    </location>
</feature>
<feature type="binding site" description="type 1 copper site" evidence="5">
    <location>
        <position position="69"/>
    </location>
    <ligand>
        <name>Cu cation</name>
        <dbReference type="ChEBI" id="CHEBI:23378"/>
        <label>1</label>
    </ligand>
</feature>
<evidence type="ECO:0000313" key="7">
    <source>
        <dbReference type="EMBL" id="ALD10262.1"/>
    </source>
</evidence>
<accession>A0A1C8DRM9</accession>
<comment type="cofactor">
    <cofactor evidence="5">
        <name>Cu(+)</name>
        <dbReference type="ChEBI" id="CHEBI:49552"/>
    </cofactor>
</comment>
<proteinExistence type="predicted"/>
<organism evidence="7">
    <name type="scientific">uncultured fungus</name>
    <dbReference type="NCBI Taxonomy" id="175245"/>
    <lineage>
        <taxon>Eukaryota</taxon>
        <taxon>Fungi</taxon>
        <taxon>environmental samples</taxon>
    </lineage>
</organism>
<name>A0A1C8DRM9_9FUNG</name>
<protein>
    <submittedName>
        <fullName evidence="7">Copper-containing nitrite reductase</fullName>
    </submittedName>
</protein>
<feature type="binding site" description="type 1 copper site" evidence="5">
    <location>
        <position position="28"/>
    </location>
    <ligand>
        <name>Cu cation</name>
        <dbReference type="ChEBI" id="CHEBI:23378"/>
        <label>1</label>
    </ligand>
</feature>
<evidence type="ECO:0000256" key="1">
    <source>
        <dbReference type="ARBA" id="ARBA00022723"/>
    </source>
</evidence>
<sequence length="189" mass="20577">VPGPFIRARVGDVVDLTFTNRDAAGNPHNIDCHAFTGPGGGAAPHYHRRKTRPRTARFKLLHPGLYLYHCRPRPPVPGAHRQRHVRPAGTSSPAEGNLPRADRGELRVANGVLPRAPPRSTKRGGPVERWGIFGTPAALAQEPKCRRVSTAASRLEEGTTGSRRNRAKRGGCFLEMRGPNLTSSFHIIG</sequence>
<dbReference type="InterPro" id="IPR001287">
    <property type="entry name" value="NO2-reductase_Cu"/>
</dbReference>
<feature type="non-terminal residue" evidence="7">
    <location>
        <position position="1"/>
    </location>
</feature>
<evidence type="ECO:0000256" key="6">
    <source>
        <dbReference type="SAM" id="MobiDB-lite"/>
    </source>
</evidence>
<evidence type="ECO:0000256" key="4">
    <source>
        <dbReference type="ARBA" id="ARBA00023008"/>
    </source>
</evidence>
<feature type="binding site" description="type 1 copper site" evidence="5">
    <location>
        <position position="70"/>
    </location>
    <ligand>
        <name>Cu cation</name>
        <dbReference type="ChEBI" id="CHEBI:23378"/>
        <label>1</label>
    </ligand>
</feature>
<evidence type="ECO:0000256" key="2">
    <source>
        <dbReference type="ARBA" id="ARBA00022737"/>
    </source>
</evidence>
<dbReference type="InterPro" id="IPR008972">
    <property type="entry name" value="Cupredoxin"/>
</dbReference>
<reference evidence="7" key="1">
    <citation type="submission" date="2015-08" db="EMBL/GenBank/DDBJ databases">
        <title>Development of PCR primers to target fungal nirK gene for community analysis of denitrifying fungi.</title>
        <authorList>
            <person name="Chen H."/>
            <person name="Shi W."/>
        </authorList>
    </citation>
    <scope>NUCLEOTIDE SEQUENCE</scope>
</reference>
<dbReference type="SUPFAM" id="SSF49503">
    <property type="entry name" value="Cupredoxins"/>
    <property type="match status" value="1"/>
</dbReference>
<dbReference type="PRINTS" id="PR00695">
    <property type="entry name" value="CUNO2RDTASE"/>
</dbReference>
<dbReference type="AlphaFoldDB" id="A0A1C8DRM9"/>
<comment type="cofactor">
    <cofactor evidence="5">
        <name>Cu(2+)</name>
        <dbReference type="ChEBI" id="CHEBI:29036"/>
    </cofactor>
</comment>
<keyword evidence="2" id="KW-0677">Repeat</keyword>
<feature type="binding site" description="type 1 copper site" evidence="5">
    <location>
        <position position="33"/>
    </location>
    <ligand>
        <name>Cu cation</name>
        <dbReference type="ChEBI" id="CHEBI:23378"/>
        <label>1</label>
    </ligand>
</feature>
<dbReference type="GO" id="GO:0050421">
    <property type="term" value="F:nitrite reductase (NO-forming) activity"/>
    <property type="evidence" value="ECO:0007669"/>
    <property type="project" value="InterPro"/>
</dbReference>
<dbReference type="EMBL" id="KT462535">
    <property type="protein sequence ID" value="ALD10262.1"/>
    <property type="molecule type" value="Genomic_DNA"/>
</dbReference>
<feature type="non-terminal residue" evidence="7">
    <location>
        <position position="189"/>
    </location>
</feature>
<keyword evidence="1 5" id="KW-0479">Metal-binding</keyword>
<evidence type="ECO:0000256" key="3">
    <source>
        <dbReference type="ARBA" id="ARBA00023002"/>
    </source>
</evidence>
<keyword evidence="3" id="KW-0560">Oxidoreductase</keyword>
<feature type="region of interest" description="Disordered" evidence="6">
    <location>
        <begin position="74"/>
        <end position="128"/>
    </location>
</feature>
<dbReference type="GO" id="GO:0005507">
    <property type="term" value="F:copper ion binding"/>
    <property type="evidence" value="ECO:0007669"/>
    <property type="project" value="InterPro"/>
</dbReference>
<gene>
    <name evidence="7" type="primary">nirK</name>
</gene>
<evidence type="ECO:0000256" key="5">
    <source>
        <dbReference type="PIRSR" id="PIRSR601287-1"/>
    </source>
</evidence>